<evidence type="ECO:0000256" key="1">
    <source>
        <dbReference type="SAM" id="MobiDB-lite"/>
    </source>
</evidence>
<reference evidence="2 3" key="1">
    <citation type="journal article" date="2013" name="PLoS Genet.">
        <title>Comparative genome structure, secondary metabolite, and effector coding capacity across Cochliobolus pathogens.</title>
        <authorList>
            <person name="Condon B.J."/>
            <person name="Leng Y."/>
            <person name="Wu D."/>
            <person name="Bushley K.E."/>
            <person name="Ohm R.A."/>
            <person name="Otillar R."/>
            <person name="Martin J."/>
            <person name="Schackwitz W."/>
            <person name="Grimwood J."/>
            <person name="MohdZainudin N."/>
            <person name="Xue C."/>
            <person name="Wang R."/>
            <person name="Manning V.A."/>
            <person name="Dhillon B."/>
            <person name="Tu Z.J."/>
            <person name="Steffenson B.J."/>
            <person name="Salamov A."/>
            <person name="Sun H."/>
            <person name="Lowry S."/>
            <person name="LaButti K."/>
            <person name="Han J."/>
            <person name="Copeland A."/>
            <person name="Lindquist E."/>
            <person name="Barry K."/>
            <person name="Schmutz J."/>
            <person name="Baker S.E."/>
            <person name="Ciuffetti L.M."/>
            <person name="Grigoriev I.V."/>
            <person name="Zhong S."/>
            <person name="Turgeon B.G."/>
        </authorList>
    </citation>
    <scope>NUCLEOTIDE SEQUENCE [LARGE SCALE GENOMIC DNA]</scope>
    <source>
        <strain evidence="2 3">FI3</strain>
    </source>
</reference>
<dbReference type="RefSeq" id="XP_014552914.1">
    <property type="nucleotide sequence ID" value="XM_014697428.1"/>
</dbReference>
<dbReference type="GeneID" id="26249513"/>
<keyword evidence="3" id="KW-1185">Reference proteome</keyword>
<feature type="compositionally biased region" description="Basic and acidic residues" evidence="1">
    <location>
        <begin position="32"/>
        <end position="41"/>
    </location>
</feature>
<proteinExistence type="predicted"/>
<evidence type="ECO:0000313" key="3">
    <source>
        <dbReference type="Proteomes" id="UP000054337"/>
    </source>
</evidence>
<name>W7EBK2_BIPV3</name>
<dbReference type="EMBL" id="KI968789">
    <property type="protein sequence ID" value="EUN23335.1"/>
    <property type="molecule type" value="Genomic_DNA"/>
</dbReference>
<protein>
    <submittedName>
        <fullName evidence="2">Uncharacterized protein</fullName>
    </submittedName>
</protein>
<dbReference type="Proteomes" id="UP000054337">
    <property type="component" value="Unassembled WGS sequence"/>
</dbReference>
<dbReference type="AlphaFoldDB" id="W7EBK2"/>
<feature type="region of interest" description="Disordered" evidence="1">
    <location>
        <begin position="32"/>
        <end position="75"/>
    </location>
</feature>
<dbReference type="HOGENOM" id="CLU_2670718_0_0_1"/>
<accession>W7EBK2</accession>
<organism evidence="2 3">
    <name type="scientific">Bipolaris victoriae (strain FI3)</name>
    <name type="common">Victoria blight of oats agent</name>
    <name type="synonym">Cochliobolus victoriae</name>
    <dbReference type="NCBI Taxonomy" id="930091"/>
    <lineage>
        <taxon>Eukaryota</taxon>
        <taxon>Fungi</taxon>
        <taxon>Dikarya</taxon>
        <taxon>Ascomycota</taxon>
        <taxon>Pezizomycotina</taxon>
        <taxon>Dothideomycetes</taxon>
        <taxon>Pleosporomycetidae</taxon>
        <taxon>Pleosporales</taxon>
        <taxon>Pleosporineae</taxon>
        <taxon>Pleosporaceae</taxon>
        <taxon>Bipolaris</taxon>
    </lineage>
</organism>
<feature type="compositionally biased region" description="Basic and acidic residues" evidence="1">
    <location>
        <begin position="49"/>
        <end position="61"/>
    </location>
</feature>
<evidence type="ECO:0000313" key="2">
    <source>
        <dbReference type="EMBL" id="EUN23335.1"/>
    </source>
</evidence>
<gene>
    <name evidence="2" type="ORF">COCVIDRAFT_109041</name>
</gene>
<sequence length="75" mass="8320">MSKEIVFICRMVNRRSYHVPIPRAWIQALSDGTEHRTRLERGGSGGGVREARIGPPRDGRQGGRCTAMGDETRLG</sequence>